<dbReference type="Proteomes" id="UP000294292">
    <property type="component" value="Chromosome"/>
</dbReference>
<organism evidence="2 3">
    <name type="scientific">Paenisporosarcina antarctica</name>
    <dbReference type="NCBI Taxonomy" id="417367"/>
    <lineage>
        <taxon>Bacteria</taxon>
        <taxon>Bacillati</taxon>
        <taxon>Bacillota</taxon>
        <taxon>Bacilli</taxon>
        <taxon>Bacillales</taxon>
        <taxon>Caryophanaceae</taxon>
        <taxon>Paenisporosarcina</taxon>
    </lineage>
</organism>
<keyword evidence="3" id="KW-1185">Reference proteome</keyword>
<sequence>MKTFKEYLLINILLIGFHFMMYFTAVMGFGSATGRPPKIDIIKFLLFFSAIGASPNLLVFLFSAIRRKSIRENALWASVFSLIVMVSYFTVYWNLLNMS</sequence>
<dbReference type="KEGG" id="panc:E2636_03055"/>
<feature type="transmembrane region" description="Helical" evidence="1">
    <location>
        <begin position="41"/>
        <end position="62"/>
    </location>
</feature>
<dbReference type="RefSeq" id="WP_134208906.1">
    <property type="nucleotide sequence ID" value="NZ_CP038015.1"/>
</dbReference>
<evidence type="ECO:0000256" key="1">
    <source>
        <dbReference type="SAM" id="Phobius"/>
    </source>
</evidence>
<proteinExistence type="predicted"/>
<evidence type="ECO:0000313" key="2">
    <source>
        <dbReference type="EMBL" id="QBP40191.1"/>
    </source>
</evidence>
<protein>
    <submittedName>
        <fullName evidence="2">Uncharacterized protein</fullName>
    </submittedName>
</protein>
<dbReference type="OrthoDB" id="2459339at2"/>
<feature type="transmembrane region" description="Helical" evidence="1">
    <location>
        <begin position="7"/>
        <end position="29"/>
    </location>
</feature>
<feature type="transmembrane region" description="Helical" evidence="1">
    <location>
        <begin position="74"/>
        <end position="95"/>
    </location>
</feature>
<dbReference type="AlphaFoldDB" id="A0A4P6ZV26"/>
<gene>
    <name evidence="2" type="ORF">E2636_03055</name>
</gene>
<dbReference type="EMBL" id="CP038015">
    <property type="protein sequence ID" value="QBP40191.1"/>
    <property type="molecule type" value="Genomic_DNA"/>
</dbReference>
<name>A0A4P6ZV26_9BACL</name>
<evidence type="ECO:0000313" key="3">
    <source>
        <dbReference type="Proteomes" id="UP000294292"/>
    </source>
</evidence>
<reference evidence="2 3" key="1">
    <citation type="submission" date="2019-03" db="EMBL/GenBank/DDBJ databases">
        <title>Complete genome sequence of Paenisporosarcina antarctica CGMCC 1.6503T.</title>
        <authorList>
            <person name="Rong J.-C."/>
            <person name="Chi N.-Y."/>
            <person name="Zhang Q.-F."/>
        </authorList>
    </citation>
    <scope>NUCLEOTIDE SEQUENCE [LARGE SCALE GENOMIC DNA]</scope>
    <source>
        <strain evidence="2 3">CGMCC 1.6503</strain>
    </source>
</reference>
<keyword evidence="1" id="KW-0472">Membrane</keyword>
<accession>A0A4P6ZV26</accession>
<keyword evidence="1" id="KW-1133">Transmembrane helix</keyword>
<keyword evidence="1" id="KW-0812">Transmembrane</keyword>